<keyword evidence="3" id="KW-1185">Reference proteome</keyword>
<reference evidence="2 3" key="1">
    <citation type="submission" date="2024-10" db="EMBL/GenBank/DDBJ databases">
        <title>The Natural Products Discovery Center: Release of the First 8490 Sequenced Strains for Exploring Actinobacteria Biosynthetic Diversity.</title>
        <authorList>
            <person name="Kalkreuter E."/>
            <person name="Kautsar S.A."/>
            <person name="Yang D."/>
            <person name="Bader C.D."/>
            <person name="Teijaro C.N."/>
            <person name="Fluegel L."/>
            <person name="Davis C.M."/>
            <person name="Simpson J.R."/>
            <person name="Lauterbach L."/>
            <person name="Steele A.D."/>
            <person name="Gui C."/>
            <person name="Meng S."/>
            <person name="Li G."/>
            <person name="Viehrig K."/>
            <person name="Ye F."/>
            <person name="Su P."/>
            <person name="Kiefer A.F."/>
            <person name="Nichols A."/>
            <person name="Cepeda A.J."/>
            <person name="Yan W."/>
            <person name="Fan B."/>
            <person name="Jiang Y."/>
            <person name="Adhikari A."/>
            <person name="Zheng C.-J."/>
            <person name="Schuster L."/>
            <person name="Cowan T.M."/>
            <person name="Smanski M.J."/>
            <person name="Chevrette M.G."/>
            <person name="De Carvalho L.P.S."/>
            <person name="Shen B."/>
        </authorList>
    </citation>
    <scope>NUCLEOTIDE SEQUENCE [LARGE SCALE GENOMIC DNA]</scope>
    <source>
        <strain evidence="2 3">NPDC018013</strain>
    </source>
</reference>
<dbReference type="RefSeq" id="WP_367430919.1">
    <property type="nucleotide sequence ID" value="NZ_CP108413.1"/>
</dbReference>
<dbReference type="InterPro" id="IPR046210">
    <property type="entry name" value="DUF6243"/>
</dbReference>
<feature type="region of interest" description="Disordered" evidence="1">
    <location>
        <begin position="1"/>
        <end position="66"/>
    </location>
</feature>
<comment type="caution">
    <text evidence="2">The sequence shown here is derived from an EMBL/GenBank/DDBJ whole genome shotgun (WGS) entry which is preliminary data.</text>
</comment>
<name>A0ABW7RNT3_9ACTN</name>
<protein>
    <submittedName>
        <fullName evidence="2">DUF6243 family protein</fullName>
    </submittedName>
</protein>
<evidence type="ECO:0000313" key="2">
    <source>
        <dbReference type="EMBL" id="MFH8589725.1"/>
    </source>
</evidence>
<gene>
    <name evidence="2" type="ORF">ACH4GP_36025</name>
</gene>
<organism evidence="2 3">
    <name type="scientific">Streptomyces celluloflavus</name>
    <dbReference type="NCBI Taxonomy" id="58344"/>
    <lineage>
        <taxon>Bacteria</taxon>
        <taxon>Bacillati</taxon>
        <taxon>Actinomycetota</taxon>
        <taxon>Actinomycetes</taxon>
        <taxon>Kitasatosporales</taxon>
        <taxon>Streptomycetaceae</taxon>
        <taxon>Streptomyces</taxon>
    </lineage>
</organism>
<dbReference type="EMBL" id="JBIRGH010000035">
    <property type="protein sequence ID" value="MFH8589725.1"/>
    <property type="molecule type" value="Genomic_DNA"/>
</dbReference>
<sequence length="87" mass="8875">MLIPSPGKTERLAGDSSTTTEGTDPMGKNKAGGMLGVGGTRSTLSRGALRGGAAGGEGGGRPDPQAQRRELLRRLQEKQAARTGKAE</sequence>
<feature type="compositionally biased region" description="Gly residues" evidence="1">
    <location>
        <begin position="49"/>
        <end position="61"/>
    </location>
</feature>
<dbReference type="Proteomes" id="UP001610990">
    <property type="component" value="Unassembled WGS sequence"/>
</dbReference>
<evidence type="ECO:0000256" key="1">
    <source>
        <dbReference type="SAM" id="MobiDB-lite"/>
    </source>
</evidence>
<evidence type="ECO:0000313" key="3">
    <source>
        <dbReference type="Proteomes" id="UP001610990"/>
    </source>
</evidence>
<dbReference type="Pfam" id="PF19756">
    <property type="entry name" value="DUF6243"/>
    <property type="match status" value="1"/>
</dbReference>
<proteinExistence type="predicted"/>
<accession>A0ABW7RNT3</accession>